<dbReference type="GO" id="GO:0004831">
    <property type="term" value="F:tyrosine-tRNA ligase activity"/>
    <property type="evidence" value="ECO:0007669"/>
    <property type="project" value="UniProtKB-EC"/>
</dbReference>
<dbReference type="Gene3D" id="3.40.630.30">
    <property type="match status" value="1"/>
</dbReference>
<dbReference type="Gene3D" id="1.10.240.10">
    <property type="entry name" value="Tyrosyl-Transfer RNA Synthetase"/>
    <property type="match status" value="1"/>
</dbReference>
<dbReference type="PRINTS" id="PR01040">
    <property type="entry name" value="TRNASYNTHTYR"/>
</dbReference>
<dbReference type="PANTHER" id="PTHR46264:SF4">
    <property type="entry name" value="TYROSINE--TRNA LIGASE, CYTOPLASMIC"/>
    <property type="match status" value="1"/>
</dbReference>
<feature type="domain" description="N-acetyltransferase" evidence="9">
    <location>
        <begin position="413"/>
        <end position="591"/>
    </location>
</feature>
<dbReference type="InterPro" id="IPR002307">
    <property type="entry name" value="Tyr-tRNA-ligase"/>
</dbReference>
<dbReference type="InterPro" id="IPR002305">
    <property type="entry name" value="aa-tRNA-synth_Ic"/>
</dbReference>
<keyword evidence="2" id="KW-0436">Ligase</keyword>
<evidence type="ECO:0000256" key="8">
    <source>
        <dbReference type="ARBA" id="ARBA00048248"/>
    </source>
</evidence>
<dbReference type="GO" id="GO:0006437">
    <property type="term" value="P:tyrosyl-tRNA aminoacylation"/>
    <property type="evidence" value="ECO:0007669"/>
    <property type="project" value="InterPro"/>
</dbReference>
<dbReference type="InterPro" id="IPR016181">
    <property type="entry name" value="Acyl_CoA_acyltransferase"/>
</dbReference>
<proteinExistence type="predicted"/>
<evidence type="ECO:0000259" key="9">
    <source>
        <dbReference type="PROSITE" id="PS51186"/>
    </source>
</evidence>
<reference evidence="10 11" key="1">
    <citation type="submission" date="2019-06" db="EMBL/GenBank/DDBJ databases">
        <authorList>
            <person name="Palmer J.M."/>
        </authorList>
    </citation>
    <scope>NUCLEOTIDE SEQUENCE [LARGE SCALE GENOMIC DNA]</scope>
    <source>
        <strain evidence="10 11">TWF191</strain>
    </source>
</reference>
<organism evidence="10 11">
    <name type="scientific">Orbilia oligospora</name>
    <name type="common">Nematode-trapping fungus</name>
    <name type="synonym">Arthrobotrys oligospora</name>
    <dbReference type="NCBI Taxonomy" id="2813651"/>
    <lineage>
        <taxon>Eukaryota</taxon>
        <taxon>Fungi</taxon>
        <taxon>Dikarya</taxon>
        <taxon>Ascomycota</taxon>
        <taxon>Pezizomycotina</taxon>
        <taxon>Orbiliomycetes</taxon>
        <taxon>Orbiliales</taxon>
        <taxon>Orbiliaceae</taxon>
        <taxon>Orbilia</taxon>
    </lineage>
</organism>
<keyword evidence="3" id="KW-0547">Nucleotide-binding</keyword>
<dbReference type="AlphaFoldDB" id="A0A7C8V7Q3"/>
<evidence type="ECO:0000313" key="11">
    <source>
        <dbReference type="Proteomes" id="UP000483672"/>
    </source>
</evidence>
<dbReference type="Gene3D" id="3.40.50.620">
    <property type="entry name" value="HUPs"/>
    <property type="match status" value="1"/>
</dbReference>
<dbReference type="SUPFAM" id="SSF55729">
    <property type="entry name" value="Acyl-CoA N-acyltransferases (Nat)"/>
    <property type="match status" value="1"/>
</dbReference>
<dbReference type="Pfam" id="PF00579">
    <property type="entry name" value="tRNA-synt_1b"/>
    <property type="match status" value="1"/>
</dbReference>
<dbReference type="InterPro" id="IPR014729">
    <property type="entry name" value="Rossmann-like_a/b/a_fold"/>
</dbReference>
<keyword evidence="5" id="KW-0648">Protein biosynthesis</keyword>
<evidence type="ECO:0000256" key="7">
    <source>
        <dbReference type="ARBA" id="ARBA00033323"/>
    </source>
</evidence>
<dbReference type="PROSITE" id="PS51186">
    <property type="entry name" value="GNAT"/>
    <property type="match status" value="1"/>
</dbReference>
<protein>
    <recommendedName>
        <fullName evidence="1">tyrosine--tRNA ligase</fullName>
        <ecNumber evidence="1">6.1.1.1</ecNumber>
    </recommendedName>
    <alternativeName>
        <fullName evidence="7">Tyrosyl-tRNA synthetase</fullName>
    </alternativeName>
</protein>
<comment type="catalytic activity">
    <reaction evidence="8">
        <text>tRNA(Tyr) + L-tyrosine + ATP = L-tyrosyl-tRNA(Tyr) + AMP + diphosphate + H(+)</text>
        <dbReference type="Rhea" id="RHEA:10220"/>
        <dbReference type="Rhea" id="RHEA-COMP:9706"/>
        <dbReference type="Rhea" id="RHEA-COMP:9707"/>
        <dbReference type="ChEBI" id="CHEBI:15378"/>
        <dbReference type="ChEBI" id="CHEBI:30616"/>
        <dbReference type="ChEBI" id="CHEBI:33019"/>
        <dbReference type="ChEBI" id="CHEBI:58315"/>
        <dbReference type="ChEBI" id="CHEBI:78442"/>
        <dbReference type="ChEBI" id="CHEBI:78536"/>
        <dbReference type="ChEBI" id="CHEBI:456215"/>
        <dbReference type="EC" id="6.1.1.1"/>
    </reaction>
</comment>
<keyword evidence="4" id="KW-0067">ATP-binding</keyword>
<dbReference type="EC" id="6.1.1.1" evidence="1"/>
<dbReference type="InterPro" id="IPR050489">
    <property type="entry name" value="Tyr-tRNA_synthase"/>
</dbReference>
<evidence type="ECO:0000313" key="10">
    <source>
        <dbReference type="EMBL" id="KAF3231526.1"/>
    </source>
</evidence>
<keyword evidence="6" id="KW-0030">Aminoacyl-tRNA synthetase</keyword>
<dbReference type="GO" id="GO:0005524">
    <property type="term" value="F:ATP binding"/>
    <property type="evidence" value="ECO:0007669"/>
    <property type="project" value="UniProtKB-KW"/>
</dbReference>
<dbReference type="GO" id="GO:0016747">
    <property type="term" value="F:acyltransferase activity, transferring groups other than amino-acyl groups"/>
    <property type="evidence" value="ECO:0007669"/>
    <property type="project" value="InterPro"/>
</dbReference>
<dbReference type="EMBL" id="WIPF01000003">
    <property type="protein sequence ID" value="KAF3231526.1"/>
    <property type="molecule type" value="Genomic_DNA"/>
</dbReference>
<dbReference type="InterPro" id="IPR000182">
    <property type="entry name" value="GNAT_dom"/>
</dbReference>
<evidence type="ECO:0000256" key="2">
    <source>
        <dbReference type="ARBA" id="ARBA00022598"/>
    </source>
</evidence>
<comment type="caution">
    <text evidence="10">The sequence shown here is derived from an EMBL/GenBank/DDBJ whole genome shotgun (WGS) entry which is preliminary data.</text>
</comment>
<dbReference type="PANTHER" id="PTHR46264">
    <property type="entry name" value="TYROSINE-TRNA LIGASE"/>
    <property type="match status" value="1"/>
</dbReference>
<accession>A0A7C8V7Q3</accession>
<gene>
    <name evidence="10" type="ORF">TWF191_005595</name>
</gene>
<evidence type="ECO:0000256" key="6">
    <source>
        <dbReference type="ARBA" id="ARBA00023146"/>
    </source>
</evidence>
<dbReference type="Proteomes" id="UP000483672">
    <property type="component" value="Unassembled WGS sequence"/>
</dbReference>
<evidence type="ECO:0000256" key="5">
    <source>
        <dbReference type="ARBA" id="ARBA00022917"/>
    </source>
</evidence>
<evidence type="ECO:0000256" key="1">
    <source>
        <dbReference type="ARBA" id="ARBA00013160"/>
    </source>
</evidence>
<evidence type="ECO:0000256" key="4">
    <source>
        <dbReference type="ARBA" id="ARBA00022840"/>
    </source>
</evidence>
<dbReference type="GO" id="GO:0005737">
    <property type="term" value="C:cytoplasm"/>
    <property type="evidence" value="ECO:0007669"/>
    <property type="project" value="TreeGrafter"/>
</dbReference>
<name>A0A7C8V7Q3_ORBOL</name>
<evidence type="ECO:0000256" key="3">
    <source>
        <dbReference type="ARBA" id="ARBA00022741"/>
    </source>
</evidence>
<dbReference type="SUPFAM" id="SSF52374">
    <property type="entry name" value="Nucleotidylyl transferase"/>
    <property type="match status" value="1"/>
</dbReference>
<sequence length="668" mass="74459">MAETKLPGSTNNQDRRLDLILRGLERVDTADAELIKDVLHEKMRPDIFWGVAPTGRPHIGYLVPFVKIAELVEAGVEVKILLADLYAFLVNYRHSRFLVASRREYYKFALIAVFEAVAGLPASNIEFHQETSFSASPDFINDAYELLSYTSLGEARSPNEELATTTMLSPLMVPIIQALDERYMDCDFQLGGLDQAGYYVYGDKYLPKIGHKKRHAHIMNKMLPGLTGSKMSASNPESKIDLLDPPEIVYQKIMEARCDSSTANDNPILALLKIILVPISRLRLEQSARVGSSAKTTTPFVELDAPEGCVFSIISGRESYHYKSYEAIERDFLAGKLSSDTLKTAVADAMNHILAPIRKSYENNSQWQEVLKTSYPESERDVLNMSPGTQNASEKFCIPTVLREVSNERVKLIPFNSALHTADFIKGVQNYPEVWTHGPVGPFESAESFDTNFIDTIVRPKTDMLLYAVIDKCKPPTLADKEGALAGLIAYLGTSPTNLCTEIGFVVTLPQFQRTHVTSNAVGLLLKLALDSPKEGGLGFRRVQWMTSSVNHPSIKTAEKMGFTKEGVIRWDRLYPGGANTGKESNGKPLYVDGKVSHMKGSDLGRDSVMFSMCWDDWYLGEGSRFYDRALQKIQQYRINEAKEATDSDLDIPASASVVNAYQLVMRL</sequence>
<dbReference type="Pfam" id="PF13302">
    <property type="entry name" value="Acetyltransf_3"/>
    <property type="match status" value="1"/>
</dbReference>